<evidence type="ECO:0000313" key="3">
    <source>
        <dbReference type="Proteomes" id="UP000030832"/>
    </source>
</evidence>
<dbReference type="EMBL" id="JRJU01000021">
    <property type="protein sequence ID" value="KHF39272.1"/>
    <property type="molecule type" value="Genomic_DNA"/>
</dbReference>
<dbReference type="Proteomes" id="UP000030832">
    <property type="component" value="Unassembled WGS sequence"/>
</dbReference>
<gene>
    <name evidence="2" type="ORF">LQ50_16355</name>
</gene>
<reference evidence="2 3" key="1">
    <citation type="submission" date="2014-09" db="EMBL/GenBank/DDBJ databases">
        <title>Genome sequencing and annotation of Bacillus Okhensis strain Kh10-101T.</title>
        <authorList>
            <person name="Prakash J.S."/>
        </authorList>
    </citation>
    <scope>NUCLEOTIDE SEQUENCE [LARGE SCALE GENOMIC DNA]</scope>
    <source>
        <strain evidence="3">Kh10-101T</strain>
    </source>
</reference>
<keyword evidence="3" id="KW-1185">Reference proteome</keyword>
<name>A0A0B0IEI1_9BACI</name>
<evidence type="ECO:0000313" key="2">
    <source>
        <dbReference type="EMBL" id="KHF39272.1"/>
    </source>
</evidence>
<keyword evidence="1" id="KW-1133">Transmembrane helix</keyword>
<dbReference type="eggNOG" id="ENOG50349KV">
    <property type="taxonomic scope" value="Bacteria"/>
</dbReference>
<keyword evidence="1" id="KW-0812">Transmembrane</keyword>
<organism evidence="2 3">
    <name type="scientific">Halalkalibacter okhensis</name>
    <dbReference type="NCBI Taxonomy" id="333138"/>
    <lineage>
        <taxon>Bacteria</taxon>
        <taxon>Bacillati</taxon>
        <taxon>Bacillota</taxon>
        <taxon>Bacilli</taxon>
        <taxon>Bacillales</taxon>
        <taxon>Bacillaceae</taxon>
        <taxon>Halalkalibacter</taxon>
    </lineage>
</organism>
<protein>
    <recommendedName>
        <fullName evidence="4">DUF2062 domain-containing protein</fullName>
    </recommendedName>
</protein>
<dbReference type="AlphaFoldDB" id="A0A0B0IEI1"/>
<feature type="transmembrane region" description="Helical" evidence="1">
    <location>
        <begin position="85"/>
        <end position="107"/>
    </location>
</feature>
<comment type="caution">
    <text evidence="2">The sequence shown here is derived from an EMBL/GenBank/DDBJ whole genome shotgun (WGS) entry which is preliminary data.</text>
</comment>
<evidence type="ECO:0008006" key="4">
    <source>
        <dbReference type="Google" id="ProtNLM"/>
    </source>
</evidence>
<keyword evidence="1" id="KW-0472">Membrane</keyword>
<accession>A0A0B0IEI1</accession>
<evidence type="ECO:0000256" key="1">
    <source>
        <dbReference type="SAM" id="Phobius"/>
    </source>
</evidence>
<sequence length="121" mass="13948">MLPLIPIALFEVRISKSKLFTALACSLTWIFSIISYYLYMAVQFAFIGVSTRPELHISSLGEHPYFWSNWKSLFWKDIVGNIVEWSGVALLGGFIIGVFISIIYIYLGKFFKSRKPRDENL</sequence>
<feature type="transmembrane region" description="Helical" evidence="1">
    <location>
        <begin position="20"/>
        <end position="39"/>
    </location>
</feature>
<proteinExistence type="predicted"/>